<proteinExistence type="predicted"/>
<feature type="region of interest" description="Disordered" evidence="1">
    <location>
        <begin position="38"/>
        <end position="80"/>
    </location>
</feature>
<dbReference type="VEuPathDB" id="VectorBase:ASIC019112"/>
<name>A0A084WLG4_ANOSI</name>
<evidence type="ECO:0000313" key="4">
    <source>
        <dbReference type="Proteomes" id="UP000030765"/>
    </source>
</evidence>
<protein>
    <submittedName>
        <fullName evidence="2 3">50S ribosomal protein L25/l23</fullName>
    </submittedName>
</protein>
<evidence type="ECO:0000313" key="2">
    <source>
        <dbReference type="EMBL" id="KFB51058.1"/>
    </source>
</evidence>
<evidence type="ECO:0000313" key="3">
    <source>
        <dbReference type="EnsemblMetazoa" id="ASIC019112-PA"/>
    </source>
</evidence>
<dbReference type="GO" id="GO:0005840">
    <property type="term" value="C:ribosome"/>
    <property type="evidence" value="ECO:0007669"/>
    <property type="project" value="UniProtKB-KW"/>
</dbReference>
<gene>
    <name evidence="2" type="ORF">ZHAS_00019112</name>
</gene>
<dbReference type="EMBL" id="KE525350">
    <property type="protein sequence ID" value="KFB51058.1"/>
    <property type="molecule type" value="Genomic_DNA"/>
</dbReference>
<reference evidence="3" key="2">
    <citation type="submission" date="2020-05" db="UniProtKB">
        <authorList>
            <consortium name="EnsemblMetazoa"/>
        </authorList>
    </citation>
    <scope>IDENTIFICATION</scope>
</reference>
<feature type="compositionally biased region" description="Basic and acidic residues" evidence="1">
    <location>
        <begin position="67"/>
        <end position="80"/>
    </location>
</feature>
<evidence type="ECO:0000256" key="1">
    <source>
        <dbReference type="SAM" id="MobiDB-lite"/>
    </source>
</evidence>
<dbReference type="AlphaFoldDB" id="A0A084WLG4"/>
<feature type="region of interest" description="Disordered" evidence="1">
    <location>
        <begin position="1"/>
        <end position="22"/>
    </location>
</feature>
<keyword evidence="2" id="KW-0689">Ribosomal protein</keyword>
<keyword evidence="4" id="KW-1185">Reference proteome</keyword>
<dbReference type="Proteomes" id="UP000030765">
    <property type="component" value="Unassembled WGS sequence"/>
</dbReference>
<reference evidence="2 4" key="1">
    <citation type="journal article" date="2014" name="BMC Genomics">
        <title>Genome sequence of Anopheles sinensis provides insight into genetics basis of mosquito competence for malaria parasites.</title>
        <authorList>
            <person name="Zhou D."/>
            <person name="Zhang D."/>
            <person name="Ding G."/>
            <person name="Shi L."/>
            <person name="Hou Q."/>
            <person name="Ye Y."/>
            <person name="Xu Y."/>
            <person name="Zhou H."/>
            <person name="Xiong C."/>
            <person name="Li S."/>
            <person name="Yu J."/>
            <person name="Hong S."/>
            <person name="Yu X."/>
            <person name="Zou P."/>
            <person name="Chen C."/>
            <person name="Chang X."/>
            <person name="Wang W."/>
            <person name="Lv Y."/>
            <person name="Sun Y."/>
            <person name="Ma L."/>
            <person name="Shen B."/>
            <person name="Zhu C."/>
        </authorList>
    </citation>
    <scope>NUCLEOTIDE SEQUENCE [LARGE SCALE GENOMIC DNA]</scope>
</reference>
<sequence>MADKTKTTLGSSSPAHDDDSCSACRPVVGKEVGEVNQQLTTAKTGRSRWKPGNGRTNDGGTGAMVGREAETVDGHEPRGS</sequence>
<organism evidence="2">
    <name type="scientific">Anopheles sinensis</name>
    <name type="common">Mosquito</name>
    <dbReference type="NCBI Taxonomy" id="74873"/>
    <lineage>
        <taxon>Eukaryota</taxon>
        <taxon>Metazoa</taxon>
        <taxon>Ecdysozoa</taxon>
        <taxon>Arthropoda</taxon>
        <taxon>Hexapoda</taxon>
        <taxon>Insecta</taxon>
        <taxon>Pterygota</taxon>
        <taxon>Neoptera</taxon>
        <taxon>Endopterygota</taxon>
        <taxon>Diptera</taxon>
        <taxon>Nematocera</taxon>
        <taxon>Culicoidea</taxon>
        <taxon>Culicidae</taxon>
        <taxon>Anophelinae</taxon>
        <taxon>Anopheles</taxon>
    </lineage>
</organism>
<dbReference type="EMBL" id="ATLV01024237">
    <property type="status" value="NOT_ANNOTATED_CDS"/>
    <property type="molecule type" value="Genomic_DNA"/>
</dbReference>
<keyword evidence="2" id="KW-0687">Ribonucleoprotein</keyword>
<dbReference type="EnsemblMetazoa" id="ASIC019112-RA">
    <property type="protein sequence ID" value="ASIC019112-PA"/>
    <property type="gene ID" value="ASIC019112"/>
</dbReference>
<accession>A0A084WLG4</accession>